<sequence>MALFSNIGGKRKKKAHRSAPPPLIQPTSHAPPLLSPASPQYHEPRYEMVSPTVSHADSFSGHDEAALQRPSDMEVERLFQEAAMRLDLKLTMDPMLRDLSIDKKWWILCHENTLKQFHSPNEPSASLQHMSPIPQNLSLRRMSSRSSLSLQMGKLSYRNGSGPKKNVHDDTPGHYVQLLQRKKLVSVKWVRDLAVRLRTMPIDWVHQFIDLRGIQALVECLEKSFQGYPEEMAPLELELVKCLKALANNMHGIKAVLSDGICIDVLTRSVLSPWPATRRMVCETLTLFCYCQPPIGHTMVLQALDALNEDPSDVPFEAWLQSFHHSIREKIDPLSNSTDTQWQEYVLSNVFLVSALVEPENVDDQDRRLLLRQQMYQSNLESIFNDLALINNESIQNKIREFRSLDDQDVYSVYGDSVVSNVHEPLGMIEALTPNLAGTKAYQSLQNILYQFLQMDNDTLQRNQHFKLIEHLVTSLVQDRKGLPTSFKEEYGVSVGQLLSKLGDHEEVEQVLKELYEEREQCEQALQREAELVLLVDRKADGLVGELRANTQALEHQLHISNQAHAVLQQRLQDMESEYQHTLETMHSQMNNLYATVQLLTDRLATHNNIPVSPSAQRHGSWGKKRDGVKMWNVQDQSEALEPSKHHQELKQTIRSKLRPLLTRSSSRQHSSDSTKGASDLCLSPSPVEPCASMSTPLTPTRLAQSPTSSSASSIASTSAASFSHPQPHHPRRSQSSSKPASNASLQKQSSPRTSTNASVSSSAADSIREPSPFASLETISTQANKAPSISSVSTTKSSIAPPSLVPSASEMIPPPPPVPESLQQNDTAPPPPPPPPPLPPSVQSPADIPPPPPPPPMPASLPSSKDAPPPPPPPPTGLPGSPPPPPPPPAGLPGSPPPPPPFGSPLTSGTGTPNRKESSYQPKQKLKYFEWEKIHRVNISNTVWNQLDSRQPASLMAAAQEVTRSAAASVPPLASSFDQSLEFQLAKAGVFDEMERAFAQKAPVALASASGAAGKIRQIKIIDAKKAHLLSITLSHMKHLTLDQIHQYFLNMDPFLNNEAILNALVPMTPSQDEQRQLAEYLGKSDDEKAQLAKPDQFCLMTMMIPRFKERLQCMLYRSTFEENSQDLAERLRLLRQASDTLYQSEPFKDLLQLILLLGNYLNGNSLRGGAFGVRIRSINKLIDTKGTLSTPTLLHFLVSTVEAKFPATLDFIQDLETCSAAHRVSMAEVGHDFQELIAGQGYLDKELQVISLAPEDTFASVMLSFQAKVQEQMNDLKQLRTRASASYEQVVKHFGETGATMGPDEFFGIFRTFLVHWQKCSLELQQAKLKRERVEVQRKQEMEKLHQRNGTSFKGFKARRKNLLDASEGDDQQEVMDRLMEKLRTGTVRRSHRASMGQMVVHDPLSSQAQQLLASIQNEKEEETPDDEDYEDIPRSMSRQSSKSAHLTPSQGSLKSIKAKHSKTRRPRRKPERSFKSARKRL</sequence>
<feature type="compositionally biased region" description="Low complexity" evidence="3">
    <location>
        <begin position="905"/>
        <end position="914"/>
    </location>
</feature>
<dbReference type="PANTHER" id="PTHR47102:SF2">
    <property type="entry name" value="PROTEIN BNI1"/>
    <property type="match status" value="1"/>
</dbReference>
<feature type="region of interest" description="Disordered" evidence="3">
    <location>
        <begin position="638"/>
        <end position="923"/>
    </location>
</feature>
<dbReference type="SMART" id="SM01139">
    <property type="entry name" value="Drf_FH3"/>
    <property type="match status" value="1"/>
</dbReference>
<dbReference type="Pfam" id="PF02181">
    <property type="entry name" value="FH2"/>
    <property type="match status" value="1"/>
</dbReference>
<evidence type="ECO:0000313" key="7">
    <source>
        <dbReference type="EMBL" id="ORX43712.1"/>
    </source>
</evidence>
<dbReference type="OrthoDB" id="1104827at2759"/>
<name>A0A1X2G3E8_9FUNG</name>
<evidence type="ECO:0000259" key="4">
    <source>
        <dbReference type="PROSITE" id="PS51231"/>
    </source>
</evidence>
<dbReference type="GO" id="GO:0051301">
    <property type="term" value="P:cell division"/>
    <property type="evidence" value="ECO:0007669"/>
    <property type="project" value="UniProtKB-ARBA"/>
</dbReference>
<dbReference type="STRING" id="101127.A0A1X2G3E8"/>
<dbReference type="InterPro" id="IPR014768">
    <property type="entry name" value="GBD/FH3_dom"/>
</dbReference>
<dbReference type="GO" id="GO:0032153">
    <property type="term" value="C:cell division site"/>
    <property type="evidence" value="ECO:0007669"/>
    <property type="project" value="UniProtKB-ARBA"/>
</dbReference>
<dbReference type="Gene3D" id="6.10.30.50">
    <property type="match status" value="1"/>
</dbReference>
<reference evidence="7 8" key="1">
    <citation type="submission" date="2016-07" db="EMBL/GenBank/DDBJ databases">
        <title>Pervasive Adenine N6-methylation of Active Genes in Fungi.</title>
        <authorList>
            <consortium name="DOE Joint Genome Institute"/>
            <person name="Mondo S.J."/>
            <person name="Dannebaum R.O."/>
            <person name="Kuo R.C."/>
            <person name="Labutti K."/>
            <person name="Haridas S."/>
            <person name="Kuo A."/>
            <person name="Salamov A."/>
            <person name="Ahrendt S.R."/>
            <person name="Lipzen A."/>
            <person name="Sullivan W."/>
            <person name="Andreopoulos W.B."/>
            <person name="Clum A."/>
            <person name="Lindquist E."/>
            <person name="Daum C."/>
            <person name="Ramamoorthy G.K."/>
            <person name="Gryganskyi A."/>
            <person name="Culley D."/>
            <person name="Magnuson J.K."/>
            <person name="James T.Y."/>
            <person name="O'Malley M.A."/>
            <person name="Stajich J.E."/>
            <person name="Spatafora J.W."/>
            <person name="Visel A."/>
            <person name="Grigoriev I.V."/>
        </authorList>
    </citation>
    <scope>NUCLEOTIDE SEQUENCE [LARGE SCALE GENOMIC DNA]</scope>
    <source>
        <strain evidence="7 8">NRRL 3301</strain>
    </source>
</reference>
<feature type="compositionally biased region" description="Basic residues" evidence="3">
    <location>
        <begin position="1459"/>
        <end position="1484"/>
    </location>
</feature>
<dbReference type="SMART" id="SM00498">
    <property type="entry name" value="FH2"/>
    <property type="match status" value="1"/>
</dbReference>
<protein>
    <submittedName>
        <fullName evidence="7">Actin-binding FH2</fullName>
    </submittedName>
</protein>
<dbReference type="SUPFAM" id="SSF101447">
    <property type="entry name" value="Formin homology 2 domain (FH2 domain)"/>
    <property type="match status" value="1"/>
</dbReference>
<dbReference type="Gene3D" id="1.20.58.2220">
    <property type="entry name" value="Formin, FH2 domain"/>
    <property type="match status" value="1"/>
</dbReference>
<dbReference type="PROSITE" id="PS51444">
    <property type="entry name" value="FH2"/>
    <property type="match status" value="1"/>
</dbReference>
<dbReference type="Gene3D" id="1.20.58.630">
    <property type="match status" value="1"/>
</dbReference>
<feature type="compositionally biased region" description="Low complexity" evidence="3">
    <location>
        <begin position="704"/>
        <end position="724"/>
    </location>
</feature>
<dbReference type="Gene3D" id="1.10.238.150">
    <property type="entry name" value="Formin, FH3 diaphanous domain"/>
    <property type="match status" value="1"/>
</dbReference>
<dbReference type="PRINTS" id="PR01217">
    <property type="entry name" value="PRICHEXTENSN"/>
</dbReference>
<evidence type="ECO:0000313" key="8">
    <source>
        <dbReference type="Proteomes" id="UP000242146"/>
    </source>
</evidence>
<keyword evidence="2" id="KW-0175">Coiled coil</keyword>
<evidence type="ECO:0000256" key="2">
    <source>
        <dbReference type="SAM" id="Coils"/>
    </source>
</evidence>
<comment type="similarity">
    <text evidence="1">Belongs to the formin homology family. BNI1 subfamily.</text>
</comment>
<evidence type="ECO:0000259" key="5">
    <source>
        <dbReference type="PROSITE" id="PS51232"/>
    </source>
</evidence>
<accession>A0A1X2G3E8</accession>
<dbReference type="InterPro" id="IPR010473">
    <property type="entry name" value="GTPase-bd"/>
</dbReference>
<feature type="compositionally biased region" description="Pro residues" evidence="3">
    <location>
        <begin position="829"/>
        <end position="860"/>
    </location>
</feature>
<feature type="compositionally biased region" description="Polar residues" evidence="3">
    <location>
        <begin position="778"/>
        <end position="788"/>
    </location>
</feature>
<dbReference type="SMART" id="SM01140">
    <property type="entry name" value="Drf_GBD"/>
    <property type="match status" value="1"/>
</dbReference>
<feature type="region of interest" description="Disordered" evidence="3">
    <location>
        <begin position="1"/>
        <end position="41"/>
    </location>
</feature>
<feature type="domain" description="DAD" evidence="4">
    <location>
        <begin position="1371"/>
        <end position="1397"/>
    </location>
</feature>
<dbReference type="Pfam" id="PF06367">
    <property type="entry name" value="Drf_FH3"/>
    <property type="match status" value="1"/>
</dbReference>
<evidence type="ECO:0000256" key="3">
    <source>
        <dbReference type="SAM" id="MobiDB-lite"/>
    </source>
</evidence>
<dbReference type="InterPro" id="IPR015425">
    <property type="entry name" value="FH2_Formin"/>
</dbReference>
<feature type="compositionally biased region" description="Low complexity" evidence="3">
    <location>
        <begin position="665"/>
        <end position="674"/>
    </location>
</feature>
<feature type="compositionally biased region" description="Acidic residues" evidence="3">
    <location>
        <begin position="1422"/>
        <end position="1433"/>
    </location>
</feature>
<feature type="compositionally biased region" description="Low complexity" evidence="3">
    <location>
        <begin position="30"/>
        <end position="39"/>
    </location>
</feature>
<dbReference type="GO" id="GO:0015629">
    <property type="term" value="C:actin cytoskeleton"/>
    <property type="evidence" value="ECO:0007669"/>
    <property type="project" value="UniProtKB-ARBA"/>
</dbReference>
<feature type="region of interest" description="Disordered" evidence="3">
    <location>
        <begin position="1419"/>
        <end position="1484"/>
    </location>
</feature>
<dbReference type="PANTHER" id="PTHR47102">
    <property type="entry name" value="PROTEIN BNI1"/>
    <property type="match status" value="1"/>
</dbReference>
<dbReference type="GO" id="GO:0031267">
    <property type="term" value="F:small GTPase binding"/>
    <property type="evidence" value="ECO:0007669"/>
    <property type="project" value="InterPro"/>
</dbReference>
<dbReference type="GO" id="GO:0030036">
    <property type="term" value="P:actin cytoskeleton organization"/>
    <property type="evidence" value="ECO:0007669"/>
    <property type="project" value="InterPro"/>
</dbReference>
<keyword evidence="8" id="KW-1185">Reference proteome</keyword>
<dbReference type="InterPro" id="IPR042201">
    <property type="entry name" value="FH2_Formin_sf"/>
</dbReference>
<gene>
    <name evidence="7" type="ORF">DM01DRAFT_1411536</name>
</gene>
<evidence type="ECO:0000259" key="6">
    <source>
        <dbReference type="PROSITE" id="PS51444"/>
    </source>
</evidence>
<feature type="compositionally biased region" description="Pro residues" evidence="3">
    <location>
        <begin position="868"/>
        <end position="904"/>
    </location>
</feature>
<organism evidence="7 8">
    <name type="scientific">Hesseltinella vesiculosa</name>
    <dbReference type="NCBI Taxonomy" id="101127"/>
    <lineage>
        <taxon>Eukaryota</taxon>
        <taxon>Fungi</taxon>
        <taxon>Fungi incertae sedis</taxon>
        <taxon>Mucoromycota</taxon>
        <taxon>Mucoromycotina</taxon>
        <taxon>Mucoromycetes</taxon>
        <taxon>Mucorales</taxon>
        <taxon>Cunninghamellaceae</taxon>
        <taxon>Hesseltinella</taxon>
    </lineage>
</organism>
<dbReference type="InterPro" id="IPR014767">
    <property type="entry name" value="DAD_dom"/>
</dbReference>
<feature type="domain" description="GBD/FH3" evidence="5">
    <location>
        <begin position="67"/>
        <end position="484"/>
    </location>
</feature>
<dbReference type="PROSITE" id="PS51232">
    <property type="entry name" value="GBD_FH3"/>
    <property type="match status" value="1"/>
</dbReference>
<feature type="compositionally biased region" description="Polar residues" evidence="3">
    <location>
        <begin position="1439"/>
        <end position="1456"/>
    </location>
</feature>
<feature type="compositionally biased region" description="Low complexity" evidence="3">
    <location>
        <begin position="789"/>
        <end position="800"/>
    </location>
</feature>
<dbReference type="InterPro" id="IPR016024">
    <property type="entry name" value="ARM-type_fold"/>
</dbReference>
<dbReference type="InterPro" id="IPR051661">
    <property type="entry name" value="Actin_filament_regulator"/>
</dbReference>
<feature type="coiled-coil region" evidence="2">
    <location>
        <begin position="505"/>
        <end position="532"/>
    </location>
</feature>
<dbReference type="Proteomes" id="UP000242146">
    <property type="component" value="Unassembled WGS sequence"/>
</dbReference>
<dbReference type="EMBL" id="MCGT01000053">
    <property type="protein sequence ID" value="ORX43712.1"/>
    <property type="molecule type" value="Genomic_DNA"/>
</dbReference>
<feature type="domain" description="FH2" evidence="6">
    <location>
        <begin position="917"/>
        <end position="1346"/>
    </location>
</feature>
<dbReference type="GO" id="GO:0005938">
    <property type="term" value="C:cell cortex"/>
    <property type="evidence" value="ECO:0007669"/>
    <property type="project" value="UniProtKB-ARBA"/>
</dbReference>
<dbReference type="GO" id="GO:0003779">
    <property type="term" value="F:actin binding"/>
    <property type="evidence" value="ECO:0007669"/>
    <property type="project" value="InterPro"/>
</dbReference>
<evidence type="ECO:0000256" key="1">
    <source>
        <dbReference type="ARBA" id="ARBA00037935"/>
    </source>
</evidence>
<dbReference type="SUPFAM" id="SSF48371">
    <property type="entry name" value="ARM repeat"/>
    <property type="match status" value="1"/>
</dbReference>
<proteinExistence type="inferred from homology"/>
<dbReference type="InterPro" id="IPR011989">
    <property type="entry name" value="ARM-like"/>
</dbReference>
<comment type="caution">
    <text evidence="7">The sequence shown here is derived from an EMBL/GenBank/DDBJ whole genome shotgun (WGS) entry which is preliminary data.</text>
</comment>
<feature type="compositionally biased region" description="Low complexity" evidence="3">
    <location>
        <begin position="734"/>
        <end position="766"/>
    </location>
</feature>
<dbReference type="Pfam" id="PF06371">
    <property type="entry name" value="Drf_GBD"/>
    <property type="match status" value="1"/>
</dbReference>
<dbReference type="InterPro" id="IPR010472">
    <property type="entry name" value="FH3_dom"/>
</dbReference>
<dbReference type="PROSITE" id="PS51231">
    <property type="entry name" value="DAD"/>
    <property type="match status" value="1"/>
</dbReference>
<feature type="compositionally biased region" description="Polar residues" evidence="3">
    <location>
        <begin position="693"/>
        <end position="703"/>
    </location>
</feature>
<feature type="compositionally biased region" description="Basic and acidic residues" evidence="3">
    <location>
        <begin position="642"/>
        <end position="652"/>
    </location>
</feature>
<dbReference type="Gene3D" id="1.25.10.10">
    <property type="entry name" value="Leucine-rich Repeat Variant"/>
    <property type="match status" value="1"/>
</dbReference>